<dbReference type="Gene3D" id="3.90.105.20">
    <property type="match status" value="1"/>
</dbReference>
<accession>Q98S65</accession>
<proteinExistence type="inferred from homology"/>
<protein>
    <submittedName>
        <fullName evidence="5">60S acidic ribosomal protein P0</fullName>
    </submittedName>
</protein>
<evidence type="ECO:0000256" key="2">
    <source>
        <dbReference type="ARBA" id="ARBA00022980"/>
    </source>
</evidence>
<evidence type="ECO:0000259" key="4">
    <source>
        <dbReference type="Pfam" id="PF17777"/>
    </source>
</evidence>
<evidence type="ECO:0000256" key="3">
    <source>
        <dbReference type="ARBA" id="ARBA00023274"/>
    </source>
</evidence>
<dbReference type="PANTHER" id="PTHR45699">
    <property type="entry name" value="60S ACIDIC RIBOSOMAL PROTEIN P0"/>
    <property type="match status" value="1"/>
</dbReference>
<dbReference type="GO" id="GO:0000027">
    <property type="term" value="P:ribosomal large subunit assembly"/>
    <property type="evidence" value="ECO:0007669"/>
    <property type="project" value="TreeGrafter"/>
</dbReference>
<dbReference type="SUPFAM" id="SSF160369">
    <property type="entry name" value="Ribosomal protein L10-like"/>
    <property type="match status" value="1"/>
</dbReference>
<dbReference type="CDD" id="cd05795">
    <property type="entry name" value="Ribosomal_P0_L10e"/>
    <property type="match status" value="1"/>
</dbReference>
<dbReference type="GO" id="GO:0070180">
    <property type="term" value="F:large ribosomal subunit rRNA binding"/>
    <property type="evidence" value="ECO:0007669"/>
    <property type="project" value="TreeGrafter"/>
</dbReference>
<dbReference type="EMBL" id="AF083031">
    <property type="protein sequence ID" value="AAK39716.1"/>
    <property type="molecule type" value="Genomic_DNA"/>
</dbReference>
<dbReference type="InterPro" id="IPR050323">
    <property type="entry name" value="Ribosomal_protein_uL10"/>
</dbReference>
<dbReference type="InterPro" id="IPR043141">
    <property type="entry name" value="Ribosomal_uL10-like_sf"/>
</dbReference>
<evidence type="ECO:0000313" key="7">
    <source>
        <dbReference type="Proteomes" id="UP000242167"/>
    </source>
</evidence>
<dbReference type="Pfam" id="PF17777">
    <property type="entry name" value="RL10P_insert"/>
    <property type="match status" value="1"/>
</dbReference>
<feature type="domain" description="Large ribosomal subunit protein uL10-like insertion" evidence="4">
    <location>
        <begin position="110"/>
        <end position="179"/>
    </location>
</feature>
<evidence type="ECO:0000313" key="6">
    <source>
        <dbReference type="EMBL" id="CAE2297156.1"/>
    </source>
</evidence>
<dbReference type="InterPro" id="IPR001790">
    <property type="entry name" value="Ribosomal_uL10"/>
</dbReference>
<dbReference type="Gene3D" id="3.30.70.1730">
    <property type="match status" value="1"/>
</dbReference>
<keyword evidence="2 5" id="KW-0689">Ribosomal protein</keyword>
<organism evidence="5 7">
    <name type="scientific">Guillardia theta</name>
    <name type="common">Cryptophyte</name>
    <name type="synonym">Cryptomonas phi</name>
    <dbReference type="NCBI Taxonomy" id="55529"/>
    <lineage>
        <taxon>Eukaryota</taxon>
        <taxon>Cryptophyceae</taxon>
        <taxon>Pyrenomonadales</taxon>
        <taxon>Geminigeraceae</taxon>
        <taxon>Guillardia</taxon>
    </lineage>
</organism>
<dbReference type="GO" id="GO:0003735">
    <property type="term" value="F:structural constituent of ribosome"/>
    <property type="evidence" value="ECO:0007669"/>
    <property type="project" value="TreeGrafter"/>
</dbReference>
<dbReference type="GO" id="GO:0002181">
    <property type="term" value="P:cytoplasmic translation"/>
    <property type="evidence" value="ECO:0007669"/>
    <property type="project" value="TreeGrafter"/>
</dbReference>
<name>Q98S65_GUITH</name>
<dbReference type="AlphaFoldDB" id="Q98S65"/>
<dbReference type="EMBL" id="HBKN01017804">
    <property type="protein sequence ID" value="CAE2297156.1"/>
    <property type="molecule type" value="Transcribed_RNA"/>
</dbReference>
<dbReference type="InterPro" id="IPR040637">
    <property type="entry name" value="Ribosomal_uL10-like_insert"/>
</dbReference>
<dbReference type="PIR" id="A90128">
    <property type="entry name" value="A90128"/>
</dbReference>
<evidence type="ECO:0000256" key="1">
    <source>
        <dbReference type="ARBA" id="ARBA00008889"/>
    </source>
</evidence>
<dbReference type="InterPro" id="IPR043164">
    <property type="entry name" value="Ribosomal_uL10-like_insert_sf"/>
</dbReference>
<keyword evidence="5" id="KW-0542">Nucleomorph</keyword>
<comment type="similarity">
    <text evidence="1">Belongs to the universal ribosomal protein uL10 family.</text>
</comment>
<dbReference type="Proteomes" id="UP000242167">
    <property type="component" value="Nucleomorph 3"/>
</dbReference>
<dbReference type="Pfam" id="PF00466">
    <property type="entry name" value="Ribosomal_L10"/>
    <property type="match status" value="1"/>
</dbReference>
<gene>
    <name evidence="5" type="primary">rla0</name>
    <name evidence="6" type="ORF">GTHE00462_LOCUS14036</name>
</gene>
<reference evidence="5 7" key="1">
    <citation type="journal article" date="2001" name="Nature">
        <title>The highly reduced genome of an enslaved algal nucleus.</title>
        <authorList>
            <person name="Douglas S."/>
            <person name="Zauner S."/>
            <person name="Fraunholz M."/>
            <person name="Beaton M."/>
            <person name="Penny S."/>
            <person name="Deng L."/>
            <person name="Wu X."/>
            <person name="Reith M."/>
            <person name="Cavalier-Smith T."/>
            <person name="Maier U."/>
        </authorList>
    </citation>
    <scope>NUCLEOTIDE SEQUENCE [LARGE SCALE GENOMIC DNA]</scope>
</reference>
<reference evidence="6" key="2">
    <citation type="submission" date="2021-01" db="EMBL/GenBank/DDBJ databases">
        <authorList>
            <person name="Corre E."/>
            <person name="Pelletier E."/>
            <person name="Niang G."/>
            <person name="Scheremetjew M."/>
            <person name="Finn R."/>
            <person name="Kale V."/>
            <person name="Holt S."/>
            <person name="Cochrane G."/>
            <person name="Meng A."/>
            <person name="Brown T."/>
            <person name="Cohen L."/>
        </authorList>
    </citation>
    <scope>NUCLEOTIDE SEQUENCE</scope>
    <source>
        <strain evidence="6">CCMP 2712</strain>
    </source>
</reference>
<keyword evidence="3" id="KW-0687">Ribonucleoprotein</keyword>
<evidence type="ECO:0000313" key="5">
    <source>
        <dbReference type="EMBL" id="AAK39716.1"/>
    </source>
</evidence>
<dbReference type="RefSeq" id="XP_001713407.1">
    <property type="nucleotide sequence ID" value="XM_001713355.1"/>
</dbReference>
<dbReference type="GeneID" id="857189"/>
<dbReference type="FunFam" id="3.90.105.20:FF:000001">
    <property type="entry name" value="60S acidic ribosomal protein P0"/>
    <property type="match status" value="1"/>
</dbReference>
<sequence>MKLNCSQSKSLVFKKFNFLFSKFSRLIVVKIENLNSEQIKKCKRLLNNTSILITGKNTLIKKVLRDRLKNSTLSNEILTKINGNVSFIFTNEDPFFIQEILKNNSLPTAAKIGQVAQSDVYLSQGLTNISPDGIGIFQSLNIPTKILKGQIEIITNFKVLEKGKKINEAEATLLQKLNILPFYNEIKIISFYENGKSYDPSVLNFNESMFDKSFKDCLSSIESLLEKICFLHEDVIKRFILNTKRNIKLIYNYTKFPLFDNQIMENNRFQNNIVLDKITEKNEEKSSSSELVLDLFN</sequence>
<geneLocation type="nucleomorph" evidence="5"/>
<dbReference type="PANTHER" id="PTHR45699:SF3">
    <property type="entry name" value="LARGE RIBOSOMAL SUBUNIT PROTEIN UL10"/>
    <property type="match status" value="1"/>
</dbReference>
<dbReference type="GO" id="GO:0022625">
    <property type="term" value="C:cytosolic large ribosomal subunit"/>
    <property type="evidence" value="ECO:0007669"/>
    <property type="project" value="TreeGrafter"/>
</dbReference>